<dbReference type="Proteomes" id="UP000294664">
    <property type="component" value="Unassembled WGS sequence"/>
</dbReference>
<feature type="region of interest" description="Disordered" evidence="1">
    <location>
        <begin position="79"/>
        <end position="99"/>
    </location>
</feature>
<dbReference type="InterPro" id="IPR021682">
    <property type="entry name" value="DUF2933"/>
</dbReference>
<dbReference type="AlphaFoldDB" id="A0A4V2UX18"/>
<evidence type="ECO:0000313" key="3">
    <source>
        <dbReference type="EMBL" id="TCT01898.1"/>
    </source>
</evidence>
<dbReference type="EMBL" id="SMAI01000016">
    <property type="protein sequence ID" value="TCT01898.1"/>
    <property type="molecule type" value="Genomic_DNA"/>
</dbReference>
<feature type="compositionally biased region" description="Basic and acidic residues" evidence="1">
    <location>
        <begin position="1"/>
        <end position="22"/>
    </location>
</feature>
<keyword evidence="2" id="KW-0812">Transmembrane</keyword>
<feature type="transmembrane region" description="Helical" evidence="2">
    <location>
        <begin position="33"/>
        <end position="50"/>
    </location>
</feature>
<evidence type="ECO:0000256" key="1">
    <source>
        <dbReference type="SAM" id="MobiDB-lite"/>
    </source>
</evidence>
<evidence type="ECO:0000313" key="4">
    <source>
        <dbReference type="Proteomes" id="UP000294664"/>
    </source>
</evidence>
<reference evidence="3 4" key="1">
    <citation type="submission" date="2019-03" db="EMBL/GenBank/DDBJ databases">
        <title>Genomic Encyclopedia of Type Strains, Phase IV (KMG-IV): sequencing the most valuable type-strain genomes for metagenomic binning, comparative biology and taxonomic classification.</title>
        <authorList>
            <person name="Goeker M."/>
        </authorList>
    </citation>
    <scope>NUCLEOTIDE SEQUENCE [LARGE SCALE GENOMIC DNA]</scope>
    <source>
        <strain evidence="3 4">DSM 9035</strain>
    </source>
</reference>
<sequence length="99" mass="10728">MSMHHDADHLAAANDDRGRPADRPSGGFWRSRGGLVAIGFLLIAAFLLFSEHRAHVLGYLPFLLLLACPLMHLFMHHGHGGRHDHGAGAPPSRPEGGPR</sequence>
<comment type="caution">
    <text evidence="3">The sequence shown here is derived from an EMBL/GenBank/DDBJ whole genome shotgun (WGS) entry which is preliminary data.</text>
</comment>
<feature type="transmembrane region" description="Helical" evidence="2">
    <location>
        <begin position="56"/>
        <end position="75"/>
    </location>
</feature>
<keyword evidence="2" id="KW-1133">Transmembrane helix</keyword>
<proteinExistence type="predicted"/>
<keyword evidence="2" id="KW-0472">Membrane</keyword>
<evidence type="ECO:0000256" key="2">
    <source>
        <dbReference type="SAM" id="Phobius"/>
    </source>
</evidence>
<accession>A0A4V2UX18</accession>
<keyword evidence="4" id="KW-1185">Reference proteome</keyword>
<protein>
    <submittedName>
        <fullName evidence="3">DUF2933 family protein</fullName>
    </submittedName>
</protein>
<dbReference type="RefSeq" id="WP_132034836.1">
    <property type="nucleotide sequence ID" value="NZ_SMAI01000016.1"/>
</dbReference>
<dbReference type="Pfam" id="PF11666">
    <property type="entry name" value="DUF2933"/>
    <property type="match status" value="1"/>
</dbReference>
<feature type="region of interest" description="Disordered" evidence="1">
    <location>
        <begin position="1"/>
        <end position="25"/>
    </location>
</feature>
<name>A0A4V2UX18_9HYPH</name>
<organism evidence="3 4">
    <name type="scientific">Aquabacter spiritensis</name>
    <dbReference type="NCBI Taxonomy" id="933073"/>
    <lineage>
        <taxon>Bacteria</taxon>
        <taxon>Pseudomonadati</taxon>
        <taxon>Pseudomonadota</taxon>
        <taxon>Alphaproteobacteria</taxon>
        <taxon>Hyphomicrobiales</taxon>
        <taxon>Xanthobacteraceae</taxon>
        <taxon>Aquabacter</taxon>
    </lineage>
</organism>
<gene>
    <name evidence="3" type="ORF">EDC64_11697</name>
</gene>